<keyword evidence="7" id="KW-1185">Reference proteome</keyword>
<dbReference type="RefSeq" id="WP_027412175.1">
    <property type="nucleotide sequence ID" value="NZ_BMWS01000016.1"/>
</dbReference>
<dbReference type="PANTHER" id="PTHR30097:SF4">
    <property type="entry name" value="SLR6042 PROTEIN"/>
    <property type="match status" value="1"/>
</dbReference>
<feature type="domain" description="CusB-like beta-barrel" evidence="4">
    <location>
        <begin position="243"/>
        <end position="314"/>
    </location>
</feature>
<name>A0A918JVE2_9FLAO</name>
<dbReference type="InterPro" id="IPR006143">
    <property type="entry name" value="RND_pump_MFP"/>
</dbReference>
<dbReference type="InterPro" id="IPR051909">
    <property type="entry name" value="MFP_Cation_Efflux"/>
</dbReference>
<proteinExistence type="inferred from homology"/>
<evidence type="ECO:0000313" key="7">
    <source>
        <dbReference type="Proteomes" id="UP000601108"/>
    </source>
</evidence>
<dbReference type="Pfam" id="PF25973">
    <property type="entry name" value="BSH_CzcB"/>
    <property type="match status" value="1"/>
</dbReference>
<comment type="similarity">
    <text evidence="1">Belongs to the membrane fusion protein (MFP) (TC 8.A.1) family.</text>
</comment>
<dbReference type="SUPFAM" id="SSF111369">
    <property type="entry name" value="HlyD-like secretion proteins"/>
    <property type="match status" value="1"/>
</dbReference>
<dbReference type="NCBIfam" id="TIGR01730">
    <property type="entry name" value="RND_mfp"/>
    <property type="match status" value="1"/>
</dbReference>
<dbReference type="InterPro" id="IPR058647">
    <property type="entry name" value="BSH_CzcB-like"/>
</dbReference>
<dbReference type="PROSITE" id="PS51257">
    <property type="entry name" value="PROKAR_LIPOPROTEIN"/>
    <property type="match status" value="1"/>
</dbReference>
<organism evidence="6 7">
    <name type="scientific">Aquimarina muelleri</name>
    <dbReference type="NCBI Taxonomy" id="279356"/>
    <lineage>
        <taxon>Bacteria</taxon>
        <taxon>Pseudomonadati</taxon>
        <taxon>Bacteroidota</taxon>
        <taxon>Flavobacteriia</taxon>
        <taxon>Flavobacteriales</taxon>
        <taxon>Flavobacteriaceae</taxon>
        <taxon>Aquimarina</taxon>
    </lineage>
</organism>
<gene>
    <name evidence="6" type="ORF">GCM10007384_24840</name>
</gene>
<feature type="region of interest" description="Disordered" evidence="3">
    <location>
        <begin position="27"/>
        <end position="51"/>
    </location>
</feature>
<evidence type="ECO:0000313" key="6">
    <source>
        <dbReference type="EMBL" id="GGX22661.1"/>
    </source>
</evidence>
<feature type="domain" description="CzcB-like barrel-sandwich hybrid" evidence="5">
    <location>
        <begin position="92"/>
        <end position="236"/>
    </location>
</feature>
<accession>A0A918JVE2</accession>
<dbReference type="Gene3D" id="2.40.30.170">
    <property type="match status" value="1"/>
</dbReference>
<dbReference type="EMBL" id="BMWS01000016">
    <property type="protein sequence ID" value="GGX22661.1"/>
    <property type="molecule type" value="Genomic_DNA"/>
</dbReference>
<dbReference type="InterPro" id="IPR058792">
    <property type="entry name" value="Beta-barrel_RND_2"/>
</dbReference>
<dbReference type="GO" id="GO:0030313">
    <property type="term" value="C:cell envelope"/>
    <property type="evidence" value="ECO:0007669"/>
    <property type="project" value="TreeGrafter"/>
</dbReference>
<dbReference type="GO" id="GO:0022857">
    <property type="term" value="F:transmembrane transporter activity"/>
    <property type="evidence" value="ECO:0007669"/>
    <property type="project" value="InterPro"/>
</dbReference>
<feature type="compositionally biased region" description="Basic and acidic residues" evidence="3">
    <location>
        <begin position="27"/>
        <end position="39"/>
    </location>
</feature>
<sequence length="401" mass="44791">MKNIKLYIIIAIISSVTLLGCNRDSGKADHKDHVEKGATENEEANEEHGEEITLTQEQIELLNIKIDTISKRNMGSFIQVNGKLGVPPQNEAVVTSILGANISSINNIEGDEVRKGEVLAYISHPDIITMQTKYLEAYNKLTFLEQDYNRQKKMYDAGVGSGRDYQQAKSEFSSSKGLVKGYASQLQLLGISSQRVREGNITQVAPIKSPIDGFIEKVQIKSGQYVQPQTPMFEIVNTEHIHVDLMVFEKDISKVTNRQLVTFSIEALGNQEMTANIYSVGKSFEEEPKALHVHAEIENKNKNLIAGMYVNARILTGNKMEQALPEEAVFQEGGMSYVFIAKKNNNDTWNFTPKEIIVTSTSNGFTAFDFKDKIDKKVLVAKSGAYYLVAEMKKSEAEHSH</sequence>
<evidence type="ECO:0000256" key="1">
    <source>
        <dbReference type="ARBA" id="ARBA00009477"/>
    </source>
</evidence>
<dbReference type="Gene3D" id="2.40.50.100">
    <property type="match status" value="1"/>
</dbReference>
<dbReference type="GO" id="GO:0015679">
    <property type="term" value="P:plasma membrane copper ion transport"/>
    <property type="evidence" value="ECO:0007669"/>
    <property type="project" value="TreeGrafter"/>
</dbReference>
<evidence type="ECO:0000259" key="5">
    <source>
        <dbReference type="Pfam" id="PF25973"/>
    </source>
</evidence>
<reference evidence="6 7" key="1">
    <citation type="journal article" date="2014" name="Int. J. Syst. Evol. Microbiol.">
        <title>Complete genome sequence of Corynebacterium casei LMG S-19264T (=DSM 44701T), isolated from a smear-ripened cheese.</title>
        <authorList>
            <consortium name="US DOE Joint Genome Institute (JGI-PGF)"/>
            <person name="Walter F."/>
            <person name="Albersmeier A."/>
            <person name="Kalinowski J."/>
            <person name="Ruckert C."/>
        </authorList>
    </citation>
    <scope>NUCLEOTIDE SEQUENCE [LARGE SCALE GENOMIC DNA]</scope>
    <source>
        <strain evidence="6 7">KCTC 12285</strain>
    </source>
</reference>
<evidence type="ECO:0000256" key="2">
    <source>
        <dbReference type="ARBA" id="ARBA00022448"/>
    </source>
</evidence>
<dbReference type="AlphaFoldDB" id="A0A918JVE2"/>
<evidence type="ECO:0000256" key="3">
    <source>
        <dbReference type="SAM" id="MobiDB-lite"/>
    </source>
</evidence>
<protein>
    <submittedName>
        <fullName evidence="6">Hemolysin D</fullName>
    </submittedName>
</protein>
<dbReference type="Proteomes" id="UP000601108">
    <property type="component" value="Unassembled WGS sequence"/>
</dbReference>
<dbReference type="GO" id="GO:0060003">
    <property type="term" value="P:copper ion export"/>
    <property type="evidence" value="ECO:0007669"/>
    <property type="project" value="TreeGrafter"/>
</dbReference>
<dbReference type="PANTHER" id="PTHR30097">
    <property type="entry name" value="CATION EFFLUX SYSTEM PROTEIN CUSB"/>
    <property type="match status" value="1"/>
</dbReference>
<evidence type="ECO:0000259" key="4">
    <source>
        <dbReference type="Pfam" id="PF25954"/>
    </source>
</evidence>
<keyword evidence="2" id="KW-0813">Transport</keyword>
<dbReference type="GO" id="GO:0016020">
    <property type="term" value="C:membrane"/>
    <property type="evidence" value="ECO:0007669"/>
    <property type="project" value="InterPro"/>
</dbReference>
<comment type="caution">
    <text evidence="6">The sequence shown here is derived from an EMBL/GenBank/DDBJ whole genome shotgun (WGS) entry which is preliminary data.</text>
</comment>
<dbReference type="Pfam" id="PF25954">
    <property type="entry name" value="Beta-barrel_RND_2"/>
    <property type="match status" value="1"/>
</dbReference>